<dbReference type="SUPFAM" id="SSF54001">
    <property type="entry name" value="Cysteine proteinases"/>
    <property type="match status" value="1"/>
</dbReference>
<gene>
    <name evidence="8" type="ORF">FFZ77_27910</name>
</gene>
<keyword evidence="2" id="KW-0645">Protease</keyword>
<dbReference type="InterPro" id="IPR000064">
    <property type="entry name" value="NLP_P60_dom"/>
</dbReference>
<accession>A0ABW9P1L4</accession>
<evidence type="ECO:0000256" key="4">
    <source>
        <dbReference type="ARBA" id="ARBA00022807"/>
    </source>
</evidence>
<dbReference type="Pfam" id="PF00877">
    <property type="entry name" value="NLPC_P60"/>
    <property type="match status" value="1"/>
</dbReference>
<evidence type="ECO:0000313" key="9">
    <source>
        <dbReference type="Proteomes" id="UP000460558"/>
    </source>
</evidence>
<keyword evidence="3" id="KW-0378">Hydrolase</keyword>
<dbReference type="EMBL" id="VDEQ01000317">
    <property type="protein sequence ID" value="MQS39266.1"/>
    <property type="molecule type" value="Genomic_DNA"/>
</dbReference>
<keyword evidence="4" id="KW-0788">Thiol protease</keyword>
<feature type="domain" description="NlpC/P60" evidence="7">
    <location>
        <begin position="228"/>
        <end position="342"/>
    </location>
</feature>
<dbReference type="InterPro" id="IPR051794">
    <property type="entry name" value="PG_Endopeptidase_C40"/>
</dbReference>
<keyword evidence="6" id="KW-0732">Signal</keyword>
<keyword evidence="9" id="KW-1185">Reference proteome</keyword>
<dbReference type="PANTHER" id="PTHR47359:SF3">
    <property type="entry name" value="NLP_P60 DOMAIN-CONTAINING PROTEIN-RELATED"/>
    <property type="match status" value="1"/>
</dbReference>
<evidence type="ECO:0000256" key="6">
    <source>
        <dbReference type="SAM" id="SignalP"/>
    </source>
</evidence>
<dbReference type="InterPro" id="IPR038765">
    <property type="entry name" value="Papain-like_cys_pep_sf"/>
</dbReference>
<sequence>MASHRRPPQSGLTHSARATVLSAAAATAAAALGAVPASADPKDSPQSERAAVDRLFEEAERATEKFNDAGVRVTELRRKVARAQDGVARGQERVNRMRQALGAVAGAQYRSGGMDPALDLLFSSDPDTYLIRAEALERLGERHSGVLRDYQRVQRELGLERTVALRALAGLERSRAAVARHKRTVERKLATAQRLLNTLPARDREAYGRGSRSGRGEPPELSGAGPATSRAAAAVRAALSAVGRPYVWGANGPAGFDCSGLIQWSYAQAGVGLPRTSQAQRHAGRRIPLSEARPGDLVTYRSDASHIGMYMGGGQVVHAPYPGAAVRYDPVGMMPVSSVTRV</sequence>
<dbReference type="Gene3D" id="3.90.1720.10">
    <property type="entry name" value="endopeptidase domain like (from Nostoc punctiforme)"/>
    <property type="match status" value="1"/>
</dbReference>
<comment type="similarity">
    <text evidence="1">Belongs to the peptidase C40 family.</text>
</comment>
<evidence type="ECO:0000313" key="8">
    <source>
        <dbReference type="EMBL" id="MQS39266.1"/>
    </source>
</evidence>
<feature type="chain" id="PRO_5045774537" evidence="6">
    <location>
        <begin position="40"/>
        <end position="342"/>
    </location>
</feature>
<feature type="signal peptide" evidence="6">
    <location>
        <begin position="1"/>
        <end position="39"/>
    </location>
</feature>
<dbReference type="PROSITE" id="PS51935">
    <property type="entry name" value="NLPC_P60"/>
    <property type="match status" value="1"/>
</dbReference>
<evidence type="ECO:0000259" key="7">
    <source>
        <dbReference type="PROSITE" id="PS51935"/>
    </source>
</evidence>
<dbReference type="Proteomes" id="UP000460558">
    <property type="component" value="Unassembled WGS sequence"/>
</dbReference>
<name>A0ABW9P1L4_9ACTN</name>
<organism evidence="8 9">
    <name type="scientific">Streptomyces katsurahamanus</name>
    <dbReference type="NCBI Taxonomy" id="2577098"/>
    <lineage>
        <taxon>Bacteria</taxon>
        <taxon>Bacillati</taxon>
        <taxon>Actinomycetota</taxon>
        <taxon>Actinomycetes</taxon>
        <taxon>Kitasatosporales</taxon>
        <taxon>Streptomycetaceae</taxon>
        <taxon>Streptomyces</taxon>
    </lineage>
</organism>
<reference evidence="8 9" key="1">
    <citation type="submission" date="2019-06" db="EMBL/GenBank/DDBJ databases">
        <title>Comparative genomics and metabolomics analyses of clavulanic acid producing Streptomyces species provides insight into specialized metabolism and evolution of beta-lactam biosynthetic gene clusters.</title>
        <authorList>
            <person name="Moore M.A."/>
            <person name="Cruz-Morales P."/>
            <person name="Barona Gomez F."/>
            <person name="Kapil T."/>
        </authorList>
    </citation>
    <scope>NUCLEOTIDE SEQUENCE [LARGE SCALE GENOMIC DNA]</scope>
    <source>
        <strain evidence="8 9">T-272</strain>
    </source>
</reference>
<dbReference type="RefSeq" id="WP_323372335.1">
    <property type="nucleotide sequence ID" value="NZ_VDEQ01000317.1"/>
</dbReference>
<proteinExistence type="inferred from homology"/>
<comment type="caution">
    <text evidence="8">The sequence shown here is derived from an EMBL/GenBank/DDBJ whole genome shotgun (WGS) entry which is preliminary data.</text>
</comment>
<evidence type="ECO:0000256" key="3">
    <source>
        <dbReference type="ARBA" id="ARBA00022801"/>
    </source>
</evidence>
<evidence type="ECO:0000256" key="2">
    <source>
        <dbReference type="ARBA" id="ARBA00022670"/>
    </source>
</evidence>
<evidence type="ECO:0000256" key="1">
    <source>
        <dbReference type="ARBA" id="ARBA00007074"/>
    </source>
</evidence>
<protein>
    <submittedName>
        <fullName evidence="8">NlpC/P60 family protein</fullName>
    </submittedName>
</protein>
<feature type="region of interest" description="Disordered" evidence="5">
    <location>
        <begin position="201"/>
        <end position="228"/>
    </location>
</feature>
<evidence type="ECO:0000256" key="5">
    <source>
        <dbReference type="SAM" id="MobiDB-lite"/>
    </source>
</evidence>
<dbReference type="PANTHER" id="PTHR47359">
    <property type="entry name" value="PEPTIDOGLYCAN DL-ENDOPEPTIDASE CWLO"/>
    <property type="match status" value="1"/>
</dbReference>